<reference evidence="1" key="2">
    <citation type="submission" date="2023-01" db="EMBL/GenBank/DDBJ databases">
        <authorList>
            <person name="Rosani U."/>
            <person name="Delmont T.O."/>
            <person name="Gaia M."/>
            <person name="Krupovic M."/>
        </authorList>
    </citation>
    <scope>NUCLEOTIDE SEQUENCE</scope>
    <source>
        <strain evidence="1">MalacoHV4/Med/2018 155</strain>
    </source>
</reference>
<name>A0AA48P7U5_9VIRU</name>
<protein>
    <submittedName>
        <fullName evidence="1">ORF8</fullName>
    </submittedName>
</protein>
<sequence length="123" mass="14482">MCELFQLTQQFLHVNVPVLNRRINVHEQPSWRLIEENFVGVNIPCKYCFMPCIRVKNGEFLCSVDAQIESQDFTFRFVIDGVRQFFECFTFKRHGFKQYVLDECVTSVVVYHCSGTGFHTQSK</sequence>
<accession>A0AA48P7U5</accession>
<proteinExistence type="predicted"/>
<evidence type="ECO:0000313" key="1">
    <source>
        <dbReference type="EMBL" id="DBA11622.1"/>
    </source>
</evidence>
<dbReference type="EMBL" id="BK063064">
    <property type="protein sequence ID" value="DBA11622.1"/>
    <property type="molecule type" value="Genomic_DNA"/>
</dbReference>
<organism evidence="1">
    <name type="scientific">Malaco herpesvirus 4</name>
    <dbReference type="NCBI Taxonomy" id="3031800"/>
    <lineage>
        <taxon>Viruses</taxon>
        <taxon>Duplodnaviria</taxon>
        <taxon>Heunggongvirae</taxon>
        <taxon>Peploviricota</taxon>
        <taxon>Herviviricetes</taxon>
        <taxon>Herpesvirales</taxon>
        <taxon>Malacoherpesviridae</taxon>
    </lineage>
</organism>
<reference evidence="1" key="1">
    <citation type="journal article" date="2023" name="Front. Mar. Sci.">
        <title>Tracing the invertebrate herpesviruses in the global sequence datasets.</title>
        <authorList>
            <person name="Rosani U."/>
            <person name="Gaia M."/>
            <person name="Delmont T.O."/>
            <person name="Krupovic M."/>
        </authorList>
    </citation>
    <scope>NUCLEOTIDE SEQUENCE</scope>
    <source>
        <strain evidence="1">MalacoHV4/Med/2018 155</strain>
    </source>
</reference>